<feature type="transmembrane region" description="Helical" evidence="2">
    <location>
        <begin position="286"/>
        <end position="303"/>
    </location>
</feature>
<feature type="transmembrane region" description="Helical" evidence="2">
    <location>
        <begin position="335"/>
        <end position="355"/>
    </location>
</feature>
<feature type="region of interest" description="Disordered" evidence="1">
    <location>
        <begin position="483"/>
        <end position="544"/>
    </location>
</feature>
<proteinExistence type="predicted"/>
<reference evidence="3 4" key="1">
    <citation type="submission" date="2020-03" db="EMBL/GenBank/DDBJ databases">
        <title>Whole genome shotgun sequence of Phytohabitans flavus NBRC 107702.</title>
        <authorList>
            <person name="Komaki H."/>
            <person name="Tamura T."/>
        </authorList>
    </citation>
    <scope>NUCLEOTIDE SEQUENCE [LARGE SCALE GENOMIC DNA]</scope>
    <source>
        <strain evidence="3 4">NBRC 107702</strain>
    </source>
</reference>
<evidence type="ECO:0000256" key="2">
    <source>
        <dbReference type="SAM" id="Phobius"/>
    </source>
</evidence>
<dbReference type="AlphaFoldDB" id="A0A6F8Y134"/>
<feature type="transmembrane region" description="Helical" evidence="2">
    <location>
        <begin position="74"/>
        <end position="95"/>
    </location>
</feature>
<keyword evidence="2" id="KW-0812">Transmembrane</keyword>
<feature type="transmembrane region" description="Helical" evidence="2">
    <location>
        <begin position="128"/>
        <end position="151"/>
    </location>
</feature>
<feature type="transmembrane region" description="Helical" evidence="2">
    <location>
        <begin position="411"/>
        <end position="433"/>
    </location>
</feature>
<keyword evidence="2" id="KW-0472">Membrane</keyword>
<gene>
    <name evidence="3" type="ORF">Pflav_062240</name>
</gene>
<evidence type="ECO:0000256" key="1">
    <source>
        <dbReference type="SAM" id="MobiDB-lite"/>
    </source>
</evidence>
<feature type="transmembrane region" description="Helical" evidence="2">
    <location>
        <begin position="101"/>
        <end position="121"/>
    </location>
</feature>
<evidence type="ECO:0000313" key="3">
    <source>
        <dbReference type="EMBL" id="BCB79814.1"/>
    </source>
</evidence>
<organism evidence="3 4">
    <name type="scientific">Phytohabitans flavus</name>
    <dbReference type="NCBI Taxonomy" id="1076124"/>
    <lineage>
        <taxon>Bacteria</taxon>
        <taxon>Bacillati</taxon>
        <taxon>Actinomycetota</taxon>
        <taxon>Actinomycetes</taxon>
        <taxon>Micromonosporales</taxon>
        <taxon>Micromonosporaceae</taxon>
    </lineage>
</organism>
<dbReference type="RefSeq" id="WP_415624340.1">
    <property type="nucleotide sequence ID" value="NZ_AP022870.1"/>
</dbReference>
<evidence type="ECO:0000313" key="4">
    <source>
        <dbReference type="Proteomes" id="UP000502508"/>
    </source>
</evidence>
<protein>
    <submittedName>
        <fullName evidence="3">Uncharacterized protein</fullName>
    </submittedName>
</protein>
<name>A0A6F8Y134_9ACTN</name>
<feature type="transmembrane region" description="Helical" evidence="2">
    <location>
        <begin position="235"/>
        <end position="255"/>
    </location>
</feature>
<keyword evidence="4" id="KW-1185">Reference proteome</keyword>
<sequence>MAEPAPDRAFGGPKEQAPPKEIEDEDGEPAEAPLVEAAERPESAPEESDAVVTDAADAIRRPMLDSTAMWLRQLTWALSALAVIIALLFAAVATLRATTPPVALGAGLTLVLAAAVGVVGAMGLGRRVVVDVAAGALTLAVIGAAAQLVAVAVPGRALLLIAAVIALAGLGVRAVPEPFHRGPQLASAAALIVMGVVVAGTALRAAIAPVQAAMPVWDADLDVYHSRLVQAAGEAGWQLAATALLLTIAAVLSLPPEARRESAVAGVALTALAAPASLALPWSAAPWLPVLAAIGIGVTGLYAKTERAAQAHVAGAALVGLVGAGASLARPASTAAVLAVLTVAGVLIAIAGSWLPEQAAALRDEPAPAQLLRAGPDAEMVGDWAAGGAAFAMPGAAAAAVAAAAPVRADAAVPILAAAFVAVCATLGYAALAQVAWRRIAFPLSLGTGLGALAVTAAAFGPRAPRLPTPGWVRCCWSARCCSSSPRRSTRDAGPTGCSTDPTSRPRRRSRGSSAPARGSPASSSPVPCWRSPRCSYSSSPSACARCHRTGAAARSSASRPAGPWSR</sequence>
<dbReference type="KEGG" id="pfla:Pflav_062240"/>
<feature type="transmembrane region" description="Helical" evidence="2">
    <location>
        <begin position="310"/>
        <end position="329"/>
    </location>
</feature>
<feature type="transmembrane region" description="Helical" evidence="2">
    <location>
        <begin position="188"/>
        <end position="207"/>
    </location>
</feature>
<feature type="compositionally biased region" description="Low complexity" evidence="1">
    <location>
        <begin position="512"/>
        <end position="544"/>
    </location>
</feature>
<feature type="transmembrane region" description="Helical" evidence="2">
    <location>
        <begin position="440"/>
        <end position="460"/>
    </location>
</feature>
<dbReference type="Proteomes" id="UP000502508">
    <property type="component" value="Chromosome"/>
</dbReference>
<accession>A0A6F8Y134</accession>
<feature type="transmembrane region" description="Helical" evidence="2">
    <location>
        <begin position="262"/>
        <end position="280"/>
    </location>
</feature>
<feature type="region of interest" description="Disordered" evidence="1">
    <location>
        <begin position="1"/>
        <end position="52"/>
    </location>
</feature>
<reference evidence="3 4" key="2">
    <citation type="submission" date="2020-03" db="EMBL/GenBank/DDBJ databases">
        <authorList>
            <person name="Ichikawa N."/>
            <person name="Kimura A."/>
            <person name="Kitahashi Y."/>
            <person name="Uohara A."/>
        </authorList>
    </citation>
    <scope>NUCLEOTIDE SEQUENCE [LARGE SCALE GENOMIC DNA]</scope>
    <source>
        <strain evidence="3 4">NBRC 107702</strain>
    </source>
</reference>
<feature type="transmembrane region" description="Helical" evidence="2">
    <location>
        <begin position="384"/>
        <end position="405"/>
    </location>
</feature>
<feature type="transmembrane region" description="Helical" evidence="2">
    <location>
        <begin position="157"/>
        <end position="176"/>
    </location>
</feature>
<keyword evidence="2" id="KW-1133">Transmembrane helix</keyword>
<dbReference type="EMBL" id="AP022870">
    <property type="protein sequence ID" value="BCB79814.1"/>
    <property type="molecule type" value="Genomic_DNA"/>
</dbReference>